<name>A0ABX2V547_9BACL</name>
<evidence type="ECO:0000256" key="1">
    <source>
        <dbReference type="SAM" id="Phobius"/>
    </source>
</evidence>
<keyword evidence="3" id="KW-1185">Reference proteome</keyword>
<accession>A0ABX2V547</accession>
<comment type="caution">
    <text evidence="2">The sequence shown here is derived from an EMBL/GenBank/DDBJ whole genome shotgun (WGS) entry which is preliminary data.</text>
</comment>
<keyword evidence="1" id="KW-1133">Transmembrane helix</keyword>
<feature type="transmembrane region" description="Helical" evidence="1">
    <location>
        <begin position="48"/>
        <end position="66"/>
    </location>
</feature>
<keyword evidence="1" id="KW-0812">Transmembrane</keyword>
<reference evidence="2 3" key="1">
    <citation type="submission" date="2016-03" db="EMBL/GenBank/DDBJ databases">
        <authorList>
            <person name="Cho S.-Y."/>
            <person name="Lim S."/>
            <person name="Kim H."/>
            <person name="Soh E.H."/>
            <person name="Moon J.S."/>
        </authorList>
    </citation>
    <scope>NUCLEOTIDE SEQUENCE [LARGE SCALE GENOMIC DNA]</scope>
    <source>
        <strain evidence="2 3">KCTC 3810</strain>
    </source>
</reference>
<dbReference type="Proteomes" id="UP000078447">
    <property type="component" value="Unassembled WGS sequence"/>
</dbReference>
<organism evidence="2 3">
    <name type="scientific">Exiguobacterium undae</name>
    <dbReference type="NCBI Taxonomy" id="169177"/>
    <lineage>
        <taxon>Bacteria</taxon>
        <taxon>Bacillati</taxon>
        <taxon>Bacillota</taxon>
        <taxon>Bacilli</taxon>
        <taxon>Bacillales</taxon>
        <taxon>Bacillales Family XII. Incertae Sedis</taxon>
        <taxon>Exiguobacterium</taxon>
    </lineage>
</organism>
<protein>
    <recommendedName>
        <fullName evidence="4">DUF3137 domain-containing protein</fullName>
    </recommendedName>
</protein>
<evidence type="ECO:0008006" key="4">
    <source>
        <dbReference type="Google" id="ProtNLM"/>
    </source>
</evidence>
<evidence type="ECO:0000313" key="2">
    <source>
        <dbReference type="EMBL" id="OAN10152.1"/>
    </source>
</evidence>
<dbReference type="RefSeq" id="WP_028105299.1">
    <property type="nucleotide sequence ID" value="NZ_LVVL01000019.1"/>
</dbReference>
<proteinExistence type="predicted"/>
<dbReference type="EMBL" id="LVVL01000019">
    <property type="protein sequence ID" value="OAN10152.1"/>
    <property type="molecule type" value="Genomic_DNA"/>
</dbReference>
<feature type="transmembrane region" description="Helical" evidence="1">
    <location>
        <begin position="21"/>
        <end position="42"/>
    </location>
</feature>
<sequence>MNKKTEVSYLEVNKNFNTPSNVTIIVFGIIIILSTASLLYVFPDKFEIIFGIGTVLFVSLGIFVNLKSLATAQSAREDSKSSAASAKDSVRVAENALEIAKSEADANAMRYRIEKGSFLALKKKEFLVPLFAPHSYKARFHTTESLDALHNPGAMLLENKGMGTATNVSYSFHLLNADDYRNLKFESDNVADDSAINESFYHSYHRGFPKYTLYSKLYTDRKNERTGLLLTCTEDQGNFSEQTSPRNKKAFQRYIESPEAIQIGYLDNKEGKWIHLPLSFRVLSHQYFLEQRILKEEFQKTASPQLLLRVYYTEEISEHMNQFEESRRVKEFLITSSNNIKVVPEPADTTHDRTGKMLLCQYVIKALGNEPLSSYESEQTEVLTDGSTGPTEG</sequence>
<gene>
    <name evidence="2" type="ORF">A3783_15425</name>
</gene>
<evidence type="ECO:0000313" key="3">
    <source>
        <dbReference type="Proteomes" id="UP000078447"/>
    </source>
</evidence>
<keyword evidence="1" id="KW-0472">Membrane</keyword>